<dbReference type="Gene3D" id="3.40.50.720">
    <property type="entry name" value="NAD(P)-binding Rossmann-like Domain"/>
    <property type="match status" value="1"/>
</dbReference>
<dbReference type="InterPro" id="IPR015895">
    <property type="entry name" value="4pyrrol_synth_GluRdtase_N"/>
</dbReference>
<comment type="function">
    <text evidence="9">Catalyzes the NADPH-dependent reduction of glutamyl-tRNA(Glu) to glutamate 1-semialdehyde (GSA).</text>
</comment>
<evidence type="ECO:0000259" key="16">
    <source>
        <dbReference type="Pfam" id="PF01488"/>
    </source>
</evidence>
<dbReference type="EMBL" id="APNK01000055">
    <property type="protein sequence ID" value="KEZ75765.1"/>
    <property type="molecule type" value="Genomic_DNA"/>
</dbReference>
<dbReference type="CDD" id="cd05213">
    <property type="entry name" value="NAD_bind_Glutamyl_tRNA_reduct"/>
    <property type="match status" value="1"/>
</dbReference>
<evidence type="ECO:0000256" key="6">
    <source>
        <dbReference type="ARBA" id="ARBA00023244"/>
    </source>
</evidence>
<sequence length="434" mass="47823">MSLLTVGLNHHTAPLSIREAAAFPAEQFASALDDFLRLPQIREGAILSTCNRTELYAIVDDEASRADDGGLREWLCRQRGLEPDTLTGCFYVHHGRDVVRHSLRVAAGLDSMILGEPQILGQMKDAYRSAQAARGAGPLLTRLFEHSFTVAKAVRSGTDIGANPVSVAYAGVSLARQIFTDVSASSAMMIGAGEMIELTARYLAEIGVSRMIFANRSIERAQELATRYHGYAIALDDIPRHLAEADLLISSTAAPGYLVRARDLKSALKQRRRKPMFVLDLAVPRDIEPASAKYEDVYLYSVDDLQSVIDDNKRSRAAAAERADEIIESRIDEYLEWVDSRQATATIRALRQTAEAHRADVMGQAHRRLARGEDAEAVLEFVSRRLTNKLMHEPSAVLRKAVGARQQRLLGPARELFGLTDDAAEPTNQDDESS</sequence>
<feature type="domain" description="Quinate/shikimate 5-dehydrogenase/glutamyl-tRNA reductase" evidence="16">
    <location>
        <begin position="174"/>
        <end position="308"/>
    </location>
</feature>
<evidence type="ECO:0000256" key="11">
    <source>
        <dbReference type="PIRSR" id="PIRSR000445-2"/>
    </source>
</evidence>
<comment type="caution">
    <text evidence="18">The sequence shown here is derived from an EMBL/GenBank/DDBJ whole genome shotgun (WGS) entry which is preliminary data.</text>
</comment>
<dbReference type="InterPro" id="IPR015896">
    <property type="entry name" value="4pyrrol_synth_GluRdtase_dimer"/>
</dbReference>
<keyword evidence="4 9" id="KW-0521">NADP</keyword>
<organism evidence="18 19">
    <name type="scientific">Salinisphaera hydrothermalis (strain C41B8)</name>
    <dbReference type="NCBI Taxonomy" id="1304275"/>
    <lineage>
        <taxon>Bacteria</taxon>
        <taxon>Pseudomonadati</taxon>
        <taxon>Pseudomonadota</taxon>
        <taxon>Gammaproteobacteria</taxon>
        <taxon>Salinisphaerales</taxon>
        <taxon>Salinisphaeraceae</taxon>
        <taxon>Salinisphaera</taxon>
    </lineage>
</organism>
<dbReference type="OrthoDB" id="110209at2"/>
<feature type="site" description="Important for activity" evidence="9 13">
    <location>
        <position position="101"/>
    </location>
</feature>
<dbReference type="GO" id="GO:0019353">
    <property type="term" value="P:protoporphyrinogen IX biosynthetic process from glutamate"/>
    <property type="evidence" value="ECO:0007669"/>
    <property type="project" value="TreeGrafter"/>
</dbReference>
<dbReference type="PATRIC" id="fig|1304275.5.peg.3749"/>
<evidence type="ECO:0000256" key="4">
    <source>
        <dbReference type="ARBA" id="ARBA00022857"/>
    </source>
</evidence>
<evidence type="ECO:0000259" key="15">
    <source>
        <dbReference type="Pfam" id="PF00745"/>
    </source>
</evidence>
<keyword evidence="5 9" id="KW-0560">Oxidoreductase</keyword>
<dbReference type="PANTHER" id="PTHR43013">
    <property type="entry name" value="GLUTAMYL-TRNA REDUCTASE"/>
    <property type="match status" value="1"/>
</dbReference>
<dbReference type="InterPro" id="IPR036343">
    <property type="entry name" value="GluRdtase_N_sf"/>
</dbReference>
<feature type="binding site" evidence="9 11">
    <location>
        <begin position="49"/>
        <end position="52"/>
    </location>
    <ligand>
        <name>substrate</name>
    </ligand>
</feature>
<feature type="binding site" evidence="9 12">
    <location>
        <begin position="191"/>
        <end position="196"/>
    </location>
    <ligand>
        <name>NADP(+)</name>
        <dbReference type="ChEBI" id="CHEBI:58349"/>
    </ligand>
</feature>
<dbReference type="STRING" id="1304275.C41B8_18361"/>
<comment type="domain">
    <text evidence="9">Possesses an unusual extended V-shaped dimeric structure with each monomer consisting of three distinct domains arranged along a curved 'spinal' alpha-helix. The N-terminal catalytic domain specifically recognizes the glutamate moiety of the substrate. The second domain is the NADPH-binding domain, and the third C-terminal domain is responsible for dimerization.</text>
</comment>
<evidence type="ECO:0000256" key="5">
    <source>
        <dbReference type="ARBA" id="ARBA00023002"/>
    </source>
</evidence>
<feature type="domain" description="Tetrapyrrole biosynthesis glutamyl-tRNA reductase dimerisation" evidence="15">
    <location>
        <begin position="323"/>
        <end position="419"/>
    </location>
</feature>
<dbReference type="InterPro" id="IPR036291">
    <property type="entry name" value="NAD(P)-bd_dom_sf"/>
</dbReference>
<dbReference type="HAMAP" id="MF_00087">
    <property type="entry name" value="Glu_tRNA_reductase"/>
    <property type="match status" value="1"/>
</dbReference>
<keyword evidence="6 9" id="KW-0627">Porphyrin biosynthesis</keyword>
<evidence type="ECO:0000256" key="9">
    <source>
        <dbReference type="HAMAP-Rule" id="MF_00087"/>
    </source>
</evidence>
<dbReference type="GO" id="GO:0050661">
    <property type="term" value="F:NADP binding"/>
    <property type="evidence" value="ECO:0007669"/>
    <property type="project" value="InterPro"/>
</dbReference>
<feature type="binding site" evidence="9 11">
    <location>
        <begin position="116"/>
        <end position="118"/>
    </location>
    <ligand>
        <name>substrate</name>
    </ligand>
</feature>
<evidence type="ECO:0000256" key="8">
    <source>
        <dbReference type="ARBA" id="ARBA00068659"/>
    </source>
</evidence>
<dbReference type="EC" id="1.2.1.70" evidence="3 9"/>
<proteinExistence type="inferred from homology"/>
<evidence type="ECO:0000256" key="3">
    <source>
        <dbReference type="ARBA" id="ARBA00012970"/>
    </source>
</evidence>
<protein>
    <recommendedName>
        <fullName evidence="8 9">Glutamyl-tRNA reductase</fullName>
        <shortName evidence="9">GluTR</shortName>
        <ecNumber evidence="3 9">1.2.1.70</ecNumber>
    </recommendedName>
</protein>
<evidence type="ECO:0000256" key="2">
    <source>
        <dbReference type="ARBA" id="ARBA00005916"/>
    </source>
</evidence>
<keyword evidence="19" id="KW-1185">Reference proteome</keyword>
<evidence type="ECO:0000313" key="18">
    <source>
        <dbReference type="EMBL" id="KEZ75765.1"/>
    </source>
</evidence>
<evidence type="ECO:0000256" key="14">
    <source>
        <dbReference type="RuleBase" id="RU000584"/>
    </source>
</evidence>
<dbReference type="PANTHER" id="PTHR43013:SF1">
    <property type="entry name" value="GLUTAMYL-TRNA REDUCTASE"/>
    <property type="match status" value="1"/>
</dbReference>
<dbReference type="FunFam" id="3.40.50.720:FF:000031">
    <property type="entry name" value="Glutamyl-tRNA reductase"/>
    <property type="match status" value="1"/>
</dbReference>
<evidence type="ECO:0000256" key="7">
    <source>
        <dbReference type="ARBA" id="ARBA00047464"/>
    </source>
</evidence>
<evidence type="ECO:0000259" key="17">
    <source>
        <dbReference type="Pfam" id="PF05201"/>
    </source>
</evidence>
<evidence type="ECO:0000256" key="13">
    <source>
        <dbReference type="PIRSR" id="PIRSR000445-4"/>
    </source>
</evidence>
<evidence type="ECO:0000256" key="12">
    <source>
        <dbReference type="PIRSR" id="PIRSR000445-3"/>
    </source>
</evidence>
<comment type="similarity">
    <text evidence="2 9 14">Belongs to the glutamyl-tRNA reductase family.</text>
</comment>
<dbReference type="Pfam" id="PF01488">
    <property type="entry name" value="Shikimate_DH"/>
    <property type="match status" value="1"/>
</dbReference>
<evidence type="ECO:0000313" key="19">
    <source>
        <dbReference type="Proteomes" id="UP000028302"/>
    </source>
</evidence>
<dbReference type="Gene3D" id="3.30.460.30">
    <property type="entry name" value="Glutamyl-tRNA reductase, N-terminal domain"/>
    <property type="match status" value="1"/>
</dbReference>
<feature type="binding site" evidence="9 11">
    <location>
        <position position="122"/>
    </location>
    <ligand>
        <name>substrate</name>
    </ligand>
</feature>
<dbReference type="SUPFAM" id="SSF69742">
    <property type="entry name" value="Glutamyl tRNA-reductase catalytic, N-terminal domain"/>
    <property type="match status" value="1"/>
</dbReference>
<comment type="miscellaneous">
    <text evidence="9">During catalysis, the active site Cys acts as a nucleophile attacking the alpha-carbonyl group of tRNA-bound glutamate with the formation of a thioester intermediate between enzyme and glutamate, and the concomitant release of tRNA(Glu). The thioester intermediate is finally reduced by direct hydride transfer from NADPH, to form the product GSA.</text>
</comment>
<dbReference type="InterPro" id="IPR006151">
    <property type="entry name" value="Shikm_DH/Glu-tRNA_Rdtase"/>
</dbReference>
<dbReference type="GO" id="GO:0008883">
    <property type="term" value="F:glutamyl-tRNA reductase activity"/>
    <property type="evidence" value="ECO:0007669"/>
    <property type="project" value="UniProtKB-UniRule"/>
</dbReference>
<dbReference type="RefSeq" id="WP_037341580.1">
    <property type="nucleotide sequence ID" value="NZ_APNK01000055.1"/>
</dbReference>
<evidence type="ECO:0000256" key="10">
    <source>
        <dbReference type="PIRSR" id="PIRSR000445-1"/>
    </source>
</evidence>
<comment type="catalytic activity">
    <reaction evidence="7 9 14">
        <text>(S)-4-amino-5-oxopentanoate + tRNA(Glu) + NADP(+) = L-glutamyl-tRNA(Glu) + NADPH + H(+)</text>
        <dbReference type="Rhea" id="RHEA:12344"/>
        <dbReference type="Rhea" id="RHEA-COMP:9663"/>
        <dbReference type="Rhea" id="RHEA-COMP:9680"/>
        <dbReference type="ChEBI" id="CHEBI:15378"/>
        <dbReference type="ChEBI" id="CHEBI:57501"/>
        <dbReference type="ChEBI" id="CHEBI:57783"/>
        <dbReference type="ChEBI" id="CHEBI:58349"/>
        <dbReference type="ChEBI" id="CHEBI:78442"/>
        <dbReference type="ChEBI" id="CHEBI:78520"/>
        <dbReference type="EC" id="1.2.1.70"/>
    </reaction>
</comment>
<evidence type="ECO:0000256" key="1">
    <source>
        <dbReference type="ARBA" id="ARBA00005059"/>
    </source>
</evidence>
<dbReference type="SUPFAM" id="SSF51735">
    <property type="entry name" value="NAD(P)-binding Rossmann-fold domains"/>
    <property type="match status" value="1"/>
</dbReference>
<comment type="subunit">
    <text evidence="9">Homodimer.</text>
</comment>
<dbReference type="FunFam" id="3.30.460.30:FF:000001">
    <property type="entry name" value="Glutamyl-tRNA reductase"/>
    <property type="match status" value="1"/>
</dbReference>
<name>A0A084IGD1_SALHC</name>
<gene>
    <name evidence="9" type="primary">hemA</name>
    <name evidence="18" type="ORF">C41B8_18361</name>
</gene>
<feature type="domain" description="Glutamyl-tRNA reductase N-terminal" evidence="17">
    <location>
        <begin position="6"/>
        <end position="158"/>
    </location>
</feature>
<dbReference type="Proteomes" id="UP000028302">
    <property type="component" value="Unassembled WGS sequence"/>
</dbReference>
<dbReference type="UniPathway" id="UPA00251">
    <property type="reaction ID" value="UER00316"/>
</dbReference>
<dbReference type="eggNOG" id="COG0373">
    <property type="taxonomic scope" value="Bacteria"/>
</dbReference>
<dbReference type="Pfam" id="PF00745">
    <property type="entry name" value="GlutR_dimer"/>
    <property type="match status" value="1"/>
</dbReference>
<dbReference type="PIRSF" id="PIRSF000445">
    <property type="entry name" value="4pyrrol_synth_GluRdtase"/>
    <property type="match status" value="1"/>
</dbReference>
<feature type="active site" description="Nucleophile" evidence="9 10">
    <location>
        <position position="50"/>
    </location>
</feature>
<dbReference type="AlphaFoldDB" id="A0A084IGD1"/>
<dbReference type="InterPro" id="IPR000343">
    <property type="entry name" value="4pyrrol_synth_GluRdtase"/>
</dbReference>
<dbReference type="Pfam" id="PF05201">
    <property type="entry name" value="GlutR_N"/>
    <property type="match status" value="1"/>
</dbReference>
<feature type="binding site" evidence="9 11">
    <location>
        <position position="111"/>
    </location>
    <ligand>
        <name>substrate</name>
    </ligand>
</feature>
<dbReference type="SUPFAM" id="SSF69075">
    <property type="entry name" value="Glutamyl tRNA-reductase dimerization domain"/>
    <property type="match status" value="1"/>
</dbReference>
<comment type="pathway">
    <text evidence="1 9 14">Porphyrin-containing compound metabolism; protoporphyrin-IX biosynthesis; 5-aminolevulinate from L-glutamyl-tRNA(Glu): step 1/2.</text>
</comment>
<dbReference type="InterPro" id="IPR036453">
    <property type="entry name" value="GluRdtase_dimer_dom_sf"/>
</dbReference>
<reference evidence="18 19" key="1">
    <citation type="submission" date="2013-03" db="EMBL/GenBank/DDBJ databases">
        <title>Salinisphaera hydrothermalis C41B8 Genome Sequencing.</title>
        <authorList>
            <person name="Li C."/>
            <person name="Lai Q."/>
            <person name="Shao Z."/>
        </authorList>
    </citation>
    <scope>NUCLEOTIDE SEQUENCE [LARGE SCALE GENOMIC DNA]</scope>
    <source>
        <strain evidence="18 19">C41B8</strain>
    </source>
</reference>
<accession>A0A084IGD1</accession>
<dbReference type="NCBIfam" id="TIGR01035">
    <property type="entry name" value="hemA"/>
    <property type="match status" value="1"/>
</dbReference>